<accession>A0AAW1TJU2</accession>
<dbReference type="PROSITE" id="PS50089">
    <property type="entry name" value="ZF_RING_2"/>
    <property type="match status" value="1"/>
</dbReference>
<dbReference type="Proteomes" id="UP001431783">
    <property type="component" value="Unassembled WGS sequence"/>
</dbReference>
<dbReference type="GO" id="GO:0043066">
    <property type="term" value="P:negative regulation of apoptotic process"/>
    <property type="evidence" value="ECO:0007669"/>
    <property type="project" value="TreeGrafter"/>
</dbReference>
<reference evidence="9 10" key="1">
    <citation type="submission" date="2023-03" db="EMBL/GenBank/DDBJ databases">
        <title>Genome insight into feeding habits of ladybird beetles.</title>
        <authorList>
            <person name="Li H.-S."/>
            <person name="Huang Y.-H."/>
            <person name="Pang H."/>
        </authorList>
    </citation>
    <scope>NUCLEOTIDE SEQUENCE [LARGE SCALE GENOMIC DNA]</scope>
    <source>
        <strain evidence="9">SYSU_2023b</strain>
        <tissue evidence="9">Whole body</tissue>
    </source>
</reference>
<evidence type="ECO:0000256" key="4">
    <source>
        <dbReference type="ARBA" id="ARBA00022771"/>
    </source>
</evidence>
<dbReference type="GO" id="GO:0061630">
    <property type="term" value="F:ubiquitin protein ligase activity"/>
    <property type="evidence" value="ECO:0007669"/>
    <property type="project" value="TreeGrafter"/>
</dbReference>
<evidence type="ECO:0000256" key="2">
    <source>
        <dbReference type="ARBA" id="ARBA00022703"/>
    </source>
</evidence>
<evidence type="ECO:0000259" key="8">
    <source>
        <dbReference type="PROSITE" id="PS50089"/>
    </source>
</evidence>
<feature type="region of interest" description="Disordered" evidence="7">
    <location>
        <begin position="89"/>
        <end position="123"/>
    </location>
</feature>
<dbReference type="EMBL" id="JARQZJ010000005">
    <property type="protein sequence ID" value="KAK9871332.1"/>
    <property type="molecule type" value="Genomic_DNA"/>
</dbReference>
<dbReference type="PANTHER" id="PTHR10044:SF139">
    <property type="entry name" value="DEATH-ASSOCIATED INHIBITOR OF APOPTOSIS 2"/>
    <property type="match status" value="1"/>
</dbReference>
<feature type="domain" description="RING-type" evidence="8">
    <location>
        <begin position="133"/>
        <end position="168"/>
    </location>
</feature>
<evidence type="ECO:0000256" key="5">
    <source>
        <dbReference type="ARBA" id="ARBA00022833"/>
    </source>
</evidence>
<dbReference type="Gene3D" id="3.30.40.10">
    <property type="entry name" value="Zinc/RING finger domain, C3HC4 (zinc finger)"/>
    <property type="match status" value="1"/>
</dbReference>
<protein>
    <recommendedName>
        <fullName evidence="8">RING-type domain-containing protein</fullName>
    </recommendedName>
</protein>
<dbReference type="GO" id="GO:0043027">
    <property type="term" value="F:cysteine-type endopeptidase inhibitor activity involved in apoptotic process"/>
    <property type="evidence" value="ECO:0007669"/>
    <property type="project" value="TreeGrafter"/>
</dbReference>
<dbReference type="SUPFAM" id="SSF57924">
    <property type="entry name" value="Inhibitor of apoptosis (IAP) repeat"/>
    <property type="match status" value="1"/>
</dbReference>
<comment type="caution">
    <text evidence="9">The sequence shown here is derived from an EMBL/GenBank/DDBJ whole genome shotgun (WGS) entry which is preliminary data.</text>
</comment>
<keyword evidence="5" id="KW-0862">Zinc</keyword>
<evidence type="ECO:0000256" key="1">
    <source>
        <dbReference type="ARBA" id="ARBA00006672"/>
    </source>
</evidence>
<dbReference type="CDD" id="cd00022">
    <property type="entry name" value="BIR"/>
    <property type="match status" value="1"/>
</dbReference>
<dbReference type="GO" id="GO:0006915">
    <property type="term" value="P:apoptotic process"/>
    <property type="evidence" value="ECO:0007669"/>
    <property type="project" value="UniProtKB-KW"/>
</dbReference>
<comment type="similarity">
    <text evidence="1">Belongs to the IAP family.</text>
</comment>
<feature type="compositionally biased region" description="Low complexity" evidence="7">
    <location>
        <begin position="103"/>
        <end position="117"/>
    </location>
</feature>
<dbReference type="Pfam" id="PF00653">
    <property type="entry name" value="BIR"/>
    <property type="match status" value="1"/>
</dbReference>
<dbReference type="InterPro" id="IPR013083">
    <property type="entry name" value="Znf_RING/FYVE/PHD"/>
</dbReference>
<dbReference type="InterPro" id="IPR050784">
    <property type="entry name" value="IAP"/>
</dbReference>
<evidence type="ECO:0000256" key="3">
    <source>
        <dbReference type="ARBA" id="ARBA00022723"/>
    </source>
</evidence>
<evidence type="ECO:0000313" key="10">
    <source>
        <dbReference type="Proteomes" id="UP001431783"/>
    </source>
</evidence>
<keyword evidence="2" id="KW-0053">Apoptosis</keyword>
<keyword evidence="4 6" id="KW-0863">Zinc-finger</keyword>
<dbReference type="GO" id="GO:0051726">
    <property type="term" value="P:regulation of cell cycle"/>
    <property type="evidence" value="ECO:0007669"/>
    <property type="project" value="TreeGrafter"/>
</dbReference>
<feature type="non-terminal residue" evidence="9">
    <location>
        <position position="1"/>
    </location>
</feature>
<evidence type="ECO:0000313" key="9">
    <source>
        <dbReference type="EMBL" id="KAK9871332.1"/>
    </source>
</evidence>
<dbReference type="InterPro" id="IPR001841">
    <property type="entry name" value="Znf_RING"/>
</dbReference>
<dbReference type="InterPro" id="IPR001370">
    <property type="entry name" value="BIR_rpt"/>
</dbReference>
<gene>
    <name evidence="9" type="ORF">WA026_011599</name>
</gene>
<dbReference type="GO" id="GO:0005634">
    <property type="term" value="C:nucleus"/>
    <property type="evidence" value="ECO:0007669"/>
    <property type="project" value="TreeGrafter"/>
</dbReference>
<dbReference type="FunFam" id="1.10.1170.10:FF:000002">
    <property type="entry name" value="Baculoviral IAP repeat containing 7"/>
    <property type="match status" value="1"/>
</dbReference>
<dbReference type="GO" id="GO:0008270">
    <property type="term" value="F:zinc ion binding"/>
    <property type="evidence" value="ECO:0007669"/>
    <property type="project" value="UniProtKB-KW"/>
</dbReference>
<proteinExistence type="inferred from homology"/>
<dbReference type="PROSITE" id="PS50143">
    <property type="entry name" value="BIR_REPEAT_2"/>
    <property type="match status" value="1"/>
</dbReference>
<keyword evidence="10" id="KW-1185">Reference proteome</keyword>
<sequence length="180" mass="20165">IIYERRVATFANWPKSLKQKPTDLAAAGFYYLGIGDQTLCFYCGGGLKDWVEEDDPWEQHALWFPQCNYLLLKKTPAFVKDVQEKHKSDLSSSKQNETEVVASSSSSHNSKESPSAVVEERERNNAEESSTLCKICYKNELAVVFLPCGHMVACVDCASGLKECAICRKEIQANVRAFLS</sequence>
<evidence type="ECO:0000256" key="7">
    <source>
        <dbReference type="SAM" id="MobiDB-lite"/>
    </source>
</evidence>
<dbReference type="PANTHER" id="PTHR10044">
    <property type="entry name" value="INHIBITOR OF APOPTOSIS"/>
    <property type="match status" value="1"/>
</dbReference>
<dbReference type="GO" id="GO:0005737">
    <property type="term" value="C:cytoplasm"/>
    <property type="evidence" value="ECO:0007669"/>
    <property type="project" value="TreeGrafter"/>
</dbReference>
<dbReference type="Pfam" id="PF13920">
    <property type="entry name" value="zf-C3HC4_3"/>
    <property type="match status" value="1"/>
</dbReference>
<dbReference type="GO" id="GO:0031398">
    <property type="term" value="P:positive regulation of protein ubiquitination"/>
    <property type="evidence" value="ECO:0007669"/>
    <property type="project" value="TreeGrafter"/>
</dbReference>
<name>A0AAW1TJU2_9CUCU</name>
<dbReference type="AlphaFoldDB" id="A0AAW1TJU2"/>
<keyword evidence="3" id="KW-0479">Metal-binding</keyword>
<organism evidence="9 10">
    <name type="scientific">Henosepilachna vigintioctopunctata</name>
    <dbReference type="NCBI Taxonomy" id="420089"/>
    <lineage>
        <taxon>Eukaryota</taxon>
        <taxon>Metazoa</taxon>
        <taxon>Ecdysozoa</taxon>
        <taxon>Arthropoda</taxon>
        <taxon>Hexapoda</taxon>
        <taxon>Insecta</taxon>
        <taxon>Pterygota</taxon>
        <taxon>Neoptera</taxon>
        <taxon>Endopterygota</taxon>
        <taxon>Coleoptera</taxon>
        <taxon>Polyphaga</taxon>
        <taxon>Cucujiformia</taxon>
        <taxon>Coccinelloidea</taxon>
        <taxon>Coccinellidae</taxon>
        <taxon>Epilachninae</taxon>
        <taxon>Epilachnini</taxon>
        <taxon>Henosepilachna</taxon>
    </lineage>
</organism>
<dbReference type="Gene3D" id="1.10.1170.10">
    <property type="entry name" value="Inhibitor Of Apoptosis Protein (2mihbC-IAP-1), Chain A"/>
    <property type="match status" value="1"/>
</dbReference>
<dbReference type="SMART" id="SM00184">
    <property type="entry name" value="RING"/>
    <property type="match status" value="1"/>
</dbReference>
<dbReference type="SMART" id="SM00238">
    <property type="entry name" value="BIR"/>
    <property type="match status" value="1"/>
</dbReference>
<dbReference type="FunFam" id="1.10.1170.10:FF:000003">
    <property type="entry name" value="E3 ubiquitin-protein ligase XIAP"/>
    <property type="match status" value="1"/>
</dbReference>
<evidence type="ECO:0000256" key="6">
    <source>
        <dbReference type="PROSITE-ProRule" id="PRU00175"/>
    </source>
</evidence>